<dbReference type="Gene3D" id="2.30.40.10">
    <property type="entry name" value="Urease, subunit C, domain 1"/>
    <property type="match status" value="1"/>
</dbReference>
<dbReference type="RefSeq" id="WP_121169607.1">
    <property type="nucleotide sequence ID" value="NZ_RBIE01000001.1"/>
</dbReference>
<comment type="caution">
    <text evidence="3">The sequence shown here is derived from an EMBL/GenBank/DDBJ whole genome shotgun (WGS) entry which is preliminary data.</text>
</comment>
<dbReference type="Gene3D" id="3.20.20.140">
    <property type="entry name" value="Metal-dependent hydrolases"/>
    <property type="match status" value="1"/>
</dbReference>
<dbReference type="AlphaFoldDB" id="A0A420W7U7"/>
<reference evidence="3 4" key="1">
    <citation type="submission" date="2018-10" db="EMBL/GenBank/DDBJ databases">
        <title>Genomic Encyclopedia of Type Strains, Phase IV (KMG-IV): sequencing the most valuable type-strain genomes for metagenomic binning, comparative biology and taxonomic classification.</title>
        <authorList>
            <person name="Goeker M."/>
        </authorList>
    </citation>
    <scope>NUCLEOTIDE SEQUENCE [LARGE SCALE GENOMIC DNA]</scope>
    <source>
        <strain evidence="3 4">DSM 15521</strain>
    </source>
</reference>
<accession>A0A420W7U7</accession>
<keyword evidence="4" id="KW-1185">Reference proteome</keyword>
<dbReference type="EMBL" id="RBIE01000001">
    <property type="protein sequence ID" value="RKQ63358.1"/>
    <property type="molecule type" value="Genomic_DNA"/>
</dbReference>
<dbReference type="PANTHER" id="PTHR43794:SF11">
    <property type="entry name" value="AMIDOHYDROLASE-RELATED DOMAIN-CONTAINING PROTEIN"/>
    <property type="match status" value="1"/>
</dbReference>
<proteinExistence type="predicted"/>
<feature type="domain" description="Amidohydrolase-related" evidence="2">
    <location>
        <begin position="52"/>
        <end position="339"/>
    </location>
</feature>
<gene>
    <name evidence="3" type="ORF">C7457_0228</name>
</gene>
<organism evidence="3 4">
    <name type="scientific">Thermovibrio guaymasensis</name>
    <dbReference type="NCBI Taxonomy" id="240167"/>
    <lineage>
        <taxon>Bacteria</taxon>
        <taxon>Pseudomonadati</taxon>
        <taxon>Aquificota</taxon>
        <taxon>Aquificia</taxon>
        <taxon>Desulfurobacteriales</taxon>
        <taxon>Desulfurobacteriaceae</taxon>
        <taxon>Thermovibrio</taxon>
    </lineage>
</organism>
<dbReference type="InterPro" id="IPR011059">
    <property type="entry name" value="Metal-dep_hydrolase_composite"/>
</dbReference>
<protein>
    <submittedName>
        <fullName evidence="3">Cytosine/adenosine deaminase-related metal-dependent hydrolase</fullName>
    </submittedName>
</protein>
<dbReference type="InterPro" id="IPR050287">
    <property type="entry name" value="MTA/SAH_deaminase"/>
</dbReference>
<evidence type="ECO:0000313" key="3">
    <source>
        <dbReference type="EMBL" id="RKQ63358.1"/>
    </source>
</evidence>
<dbReference type="SUPFAM" id="SSF51556">
    <property type="entry name" value="Metallo-dependent hydrolases"/>
    <property type="match status" value="1"/>
</dbReference>
<dbReference type="InterPro" id="IPR006680">
    <property type="entry name" value="Amidohydro-rel"/>
</dbReference>
<sequence length="376" mass="42427">MSILLGADWIVTPSLKPIKGGWAVIERGEVKEFLKRKPKGNFNREINLRGILYPPFVNAHTHLELSNITFSPESFEDFFQWLIFIIGKRASFSVKEIKRAVAKGIELSRKAGVYYLGDISSFGVSPEVDTDLKIVPFMEFIGREFKPENFKFPVSAHSPYSVSFEALKSIAKESIKRDKPFQIHLGETEEERKLISCRENRFEKEIYPLIGRKKYPSPCFESLTDYLERAGALNSYLIAVHCTNLKERELKKLTEVGAGIVLCPRSNSHLKVGKPPLKELLGYEKLAVGTDGLSTNTSLSVVEEIKALYYSYGGKVSIKELLPLITIGGARVLGIEDYGKKAIFTFLKCKDIYPEPFSPLLTEGLEFEILDFSKPL</sequence>
<name>A0A420W7U7_9BACT</name>
<evidence type="ECO:0000259" key="2">
    <source>
        <dbReference type="Pfam" id="PF01979"/>
    </source>
</evidence>
<dbReference type="OrthoDB" id="9807210at2"/>
<evidence type="ECO:0000256" key="1">
    <source>
        <dbReference type="ARBA" id="ARBA00022801"/>
    </source>
</evidence>
<dbReference type="Pfam" id="PF01979">
    <property type="entry name" value="Amidohydro_1"/>
    <property type="match status" value="1"/>
</dbReference>
<keyword evidence="1 3" id="KW-0378">Hydrolase</keyword>
<dbReference type="GO" id="GO:0016810">
    <property type="term" value="F:hydrolase activity, acting on carbon-nitrogen (but not peptide) bonds"/>
    <property type="evidence" value="ECO:0007669"/>
    <property type="project" value="InterPro"/>
</dbReference>
<dbReference type="Proteomes" id="UP000280881">
    <property type="component" value="Unassembled WGS sequence"/>
</dbReference>
<dbReference type="PANTHER" id="PTHR43794">
    <property type="entry name" value="AMINOHYDROLASE SSNA-RELATED"/>
    <property type="match status" value="1"/>
</dbReference>
<evidence type="ECO:0000313" key="4">
    <source>
        <dbReference type="Proteomes" id="UP000280881"/>
    </source>
</evidence>
<dbReference type="InterPro" id="IPR032466">
    <property type="entry name" value="Metal_Hydrolase"/>
</dbReference>